<dbReference type="EMBL" id="PVUE01000001">
    <property type="protein sequence ID" value="PRZ44410.1"/>
    <property type="molecule type" value="Genomic_DNA"/>
</dbReference>
<comment type="caution">
    <text evidence="6">The sequence shown here is derived from an EMBL/GenBank/DDBJ whole genome shotgun (WGS) entry which is preliminary data.</text>
</comment>
<accession>A0A2T1A744</accession>
<dbReference type="Pfam" id="PF00440">
    <property type="entry name" value="TetR_N"/>
    <property type="match status" value="1"/>
</dbReference>
<keyword evidence="1" id="KW-0805">Transcription regulation</keyword>
<protein>
    <submittedName>
        <fullName evidence="6">TetR family transcriptional regulator</fullName>
    </submittedName>
</protein>
<dbReference type="RefSeq" id="WP_106347425.1">
    <property type="nucleotide sequence ID" value="NZ_PVUE01000001.1"/>
</dbReference>
<reference evidence="6 7" key="1">
    <citation type="submission" date="2018-03" db="EMBL/GenBank/DDBJ databases">
        <title>Genomic Encyclopedia of Archaeal and Bacterial Type Strains, Phase II (KMG-II): from individual species to whole genera.</title>
        <authorList>
            <person name="Goeker M."/>
        </authorList>
    </citation>
    <scope>NUCLEOTIDE SEQUENCE [LARGE SCALE GENOMIC DNA]</scope>
    <source>
        <strain evidence="6 7">DSM 100065</strain>
    </source>
</reference>
<sequence length="194" mass="20656">MPKAALSREIVVRAAYDVAAKVGFDRFTVADVARHLGVSVPNIYKHASGLDGLRRSIAIAATRELTSAATHAAVGKSGSEAFLAMAAAYRTFAIEHSGIYPATQVVPAADDSEHLQVAESAVAMLAAVLRGYGLSDDRQIDAVRTVRSLLHGYVALEIAGGFEMPQDVDESFRYAVRLLDKGLSASSQKRRRAG</sequence>
<dbReference type="PANTHER" id="PTHR30055">
    <property type="entry name" value="HTH-TYPE TRANSCRIPTIONAL REGULATOR RUTR"/>
    <property type="match status" value="1"/>
</dbReference>
<evidence type="ECO:0000313" key="7">
    <source>
        <dbReference type="Proteomes" id="UP000237752"/>
    </source>
</evidence>
<evidence type="ECO:0000256" key="4">
    <source>
        <dbReference type="PROSITE-ProRule" id="PRU00335"/>
    </source>
</evidence>
<dbReference type="Proteomes" id="UP000237752">
    <property type="component" value="Unassembled WGS sequence"/>
</dbReference>
<dbReference type="OrthoDB" id="71867at2"/>
<dbReference type="GO" id="GO:0000976">
    <property type="term" value="F:transcription cis-regulatory region binding"/>
    <property type="evidence" value="ECO:0007669"/>
    <property type="project" value="TreeGrafter"/>
</dbReference>
<dbReference type="InterPro" id="IPR036271">
    <property type="entry name" value="Tet_transcr_reg_TetR-rel_C_sf"/>
</dbReference>
<proteinExistence type="predicted"/>
<dbReference type="AlphaFoldDB" id="A0A2T1A744"/>
<gene>
    <name evidence="6" type="ORF">CLV47_101536</name>
</gene>
<dbReference type="InterPro" id="IPR025996">
    <property type="entry name" value="MT1864/Rv1816-like_C"/>
</dbReference>
<dbReference type="PROSITE" id="PS50977">
    <property type="entry name" value="HTH_TETR_2"/>
    <property type="match status" value="1"/>
</dbReference>
<dbReference type="SUPFAM" id="SSF48498">
    <property type="entry name" value="Tetracyclin repressor-like, C-terminal domain"/>
    <property type="match status" value="1"/>
</dbReference>
<dbReference type="InterPro" id="IPR009057">
    <property type="entry name" value="Homeodomain-like_sf"/>
</dbReference>
<feature type="domain" description="HTH tetR-type" evidence="5">
    <location>
        <begin position="5"/>
        <end position="65"/>
    </location>
</feature>
<keyword evidence="7" id="KW-1185">Reference proteome</keyword>
<evidence type="ECO:0000313" key="6">
    <source>
        <dbReference type="EMBL" id="PRZ44410.1"/>
    </source>
</evidence>
<feature type="DNA-binding region" description="H-T-H motif" evidence="4">
    <location>
        <begin position="28"/>
        <end position="47"/>
    </location>
</feature>
<dbReference type="Gene3D" id="1.10.357.10">
    <property type="entry name" value="Tetracycline Repressor, domain 2"/>
    <property type="match status" value="1"/>
</dbReference>
<keyword evidence="3" id="KW-0804">Transcription</keyword>
<evidence type="ECO:0000256" key="1">
    <source>
        <dbReference type="ARBA" id="ARBA00023015"/>
    </source>
</evidence>
<keyword evidence="2 4" id="KW-0238">DNA-binding</keyword>
<dbReference type="InterPro" id="IPR001647">
    <property type="entry name" value="HTH_TetR"/>
</dbReference>
<dbReference type="Pfam" id="PF13305">
    <property type="entry name" value="TetR_C_33"/>
    <property type="match status" value="1"/>
</dbReference>
<evidence type="ECO:0000256" key="2">
    <source>
        <dbReference type="ARBA" id="ARBA00023125"/>
    </source>
</evidence>
<name>A0A2T1A744_9ACTN</name>
<evidence type="ECO:0000256" key="3">
    <source>
        <dbReference type="ARBA" id="ARBA00023163"/>
    </source>
</evidence>
<dbReference type="PANTHER" id="PTHR30055:SF239">
    <property type="entry name" value="TRANSCRIPTIONAL REGULATORY PROTEIN"/>
    <property type="match status" value="1"/>
</dbReference>
<dbReference type="SUPFAM" id="SSF46689">
    <property type="entry name" value="Homeodomain-like"/>
    <property type="match status" value="1"/>
</dbReference>
<organism evidence="6 7">
    <name type="scientific">Antricoccus suffuscus</name>
    <dbReference type="NCBI Taxonomy" id="1629062"/>
    <lineage>
        <taxon>Bacteria</taxon>
        <taxon>Bacillati</taxon>
        <taxon>Actinomycetota</taxon>
        <taxon>Actinomycetes</taxon>
        <taxon>Geodermatophilales</taxon>
        <taxon>Antricoccaceae</taxon>
        <taxon>Antricoccus</taxon>
    </lineage>
</organism>
<dbReference type="Gene3D" id="1.10.10.60">
    <property type="entry name" value="Homeodomain-like"/>
    <property type="match status" value="1"/>
</dbReference>
<dbReference type="GO" id="GO:0003700">
    <property type="term" value="F:DNA-binding transcription factor activity"/>
    <property type="evidence" value="ECO:0007669"/>
    <property type="project" value="TreeGrafter"/>
</dbReference>
<dbReference type="InterPro" id="IPR050109">
    <property type="entry name" value="HTH-type_TetR-like_transc_reg"/>
</dbReference>
<evidence type="ECO:0000259" key="5">
    <source>
        <dbReference type="PROSITE" id="PS50977"/>
    </source>
</evidence>